<organism evidence="1 2">
    <name type="scientific">Clostridium oceanicum</name>
    <dbReference type="NCBI Taxonomy" id="1543"/>
    <lineage>
        <taxon>Bacteria</taxon>
        <taxon>Bacillati</taxon>
        <taxon>Bacillota</taxon>
        <taxon>Clostridia</taxon>
        <taxon>Eubacteriales</taxon>
        <taxon>Clostridiaceae</taxon>
        <taxon>Clostridium</taxon>
    </lineage>
</organism>
<dbReference type="Proteomes" id="UP001501510">
    <property type="component" value="Unassembled WGS sequence"/>
</dbReference>
<evidence type="ECO:0008006" key="3">
    <source>
        <dbReference type="Google" id="ProtNLM"/>
    </source>
</evidence>
<proteinExistence type="predicted"/>
<dbReference type="RefSeq" id="WP_343759807.1">
    <property type="nucleotide sequence ID" value="NZ_BAAACG010000006.1"/>
</dbReference>
<name>A0ABN1JE26_9CLOT</name>
<keyword evidence="2" id="KW-1185">Reference proteome</keyword>
<dbReference type="EMBL" id="BAAACG010000006">
    <property type="protein sequence ID" value="GAA0736594.1"/>
    <property type="molecule type" value="Genomic_DNA"/>
</dbReference>
<evidence type="ECO:0000313" key="2">
    <source>
        <dbReference type="Proteomes" id="UP001501510"/>
    </source>
</evidence>
<sequence length="57" mass="6637">MKKDSKFIGLGYKKTDIKDLDDLTEYVSANKSIQDMIRIKDRIGKAKENLKKAEKYI</sequence>
<evidence type="ECO:0000313" key="1">
    <source>
        <dbReference type="EMBL" id="GAA0736594.1"/>
    </source>
</evidence>
<reference evidence="1 2" key="1">
    <citation type="journal article" date="2019" name="Int. J. Syst. Evol. Microbiol.">
        <title>The Global Catalogue of Microorganisms (GCM) 10K type strain sequencing project: providing services to taxonomists for standard genome sequencing and annotation.</title>
        <authorList>
            <consortium name="The Broad Institute Genomics Platform"/>
            <consortium name="The Broad Institute Genome Sequencing Center for Infectious Disease"/>
            <person name="Wu L."/>
            <person name="Ma J."/>
        </authorList>
    </citation>
    <scope>NUCLEOTIDE SEQUENCE [LARGE SCALE GENOMIC DNA]</scope>
    <source>
        <strain evidence="1 2">JCM 1407</strain>
    </source>
</reference>
<protein>
    <recommendedName>
        <fullName evidence="3">Transposase IS111A/IS1328/IS1533 N-terminal domain-containing protein</fullName>
    </recommendedName>
</protein>
<accession>A0ABN1JE26</accession>
<gene>
    <name evidence="1" type="ORF">GCM10008906_11800</name>
</gene>
<comment type="caution">
    <text evidence="1">The sequence shown here is derived from an EMBL/GenBank/DDBJ whole genome shotgun (WGS) entry which is preliminary data.</text>
</comment>